<feature type="non-terminal residue" evidence="12">
    <location>
        <position position="1"/>
    </location>
</feature>
<keyword evidence="6 9" id="KW-0482">Metalloprotease</keyword>
<keyword evidence="10" id="KW-0812">Transmembrane</keyword>
<dbReference type="Gene3D" id="3.40.390.10">
    <property type="entry name" value="Collagenase (Catalytic Domain)"/>
    <property type="match status" value="1"/>
</dbReference>
<keyword evidence="13" id="KW-1185">Reference proteome</keyword>
<evidence type="ECO:0000256" key="6">
    <source>
        <dbReference type="ARBA" id="ARBA00023049"/>
    </source>
</evidence>
<comment type="caution">
    <text evidence="12">The sequence shown here is derived from an EMBL/GenBank/DDBJ whole genome shotgun (WGS) entry which is preliminary data.</text>
</comment>
<evidence type="ECO:0000256" key="8">
    <source>
        <dbReference type="ARBA" id="ARBA00026100"/>
    </source>
</evidence>
<keyword evidence="5 9" id="KW-0862">Zinc</keyword>
<dbReference type="InterPro" id="IPR034005">
    <property type="entry name" value="M3A_DCP"/>
</dbReference>
<keyword evidence="3 9" id="KW-0479">Metal-binding</keyword>
<dbReference type="GO" id="GO:0005829">
    <property type="term" value="C:cytosol"/>
    <property type="evidence" value="ECO:0007669"/>
    <property type="project" value="UniProtKB-ARBA"/>
</dbReference>
<feature type="transmembrane region" description="Helical" evidence="10">
    <location>
        <begin position="45"/>
        <end position="63"/>
    </location>
</feature>
<dbReference type="Gene3D" id="1.10.1370.10">
    <property type="entry name" value="Neurolysin, domain 3"/>
    <property type="match status" value="1"/>
</dbReference>
<dbReference type="GO" id="GO:0046872">
    <property type="term" value="F:metal ion binding"/>
    <property type="evidence" value="ECO:0007669"/>
    <property type="project" value="UniProtKB-UniRule"/>
</dbReference>
<keyword evidence="10" id="KW-1133">Transmembrane helix</keyword>
<dbReference type="PANTHER" id="PTHR11804">
    <property type="entry name" value="PROTEASE M3 THIMET OLIGOPEPTIDASE-RELATED"/>
    <property type="match status" value="1"/>
</dbReference>
<accession>A0A6A4L1A2</accession>
<evidence type="ECO:0000256" key="7">
    <source>
        <dbReference type="ARBA" id="ARBA00024603"/>
    </source>
</evidence>
<dbReference type="PANTHER" id="PTHR11804:SF83">
    <property type="entry name" value="LD37516P"/>
    <property type="match status" value="1"/>
</dbReference>
<organism evidence="12 13">
    <name type="scientific">Rhododendron williamsianum</name>
    <dbReference type="NCBI Taxonomy" id="262921"/>
    <lineage>
        <taxon>Eukaryota</taxon>
        <taxon>Viridiplantae</taxon>
        <taxon>Streptophyta</taxon>
        <taxon>Embryophyta</taxon>
        <taxon>Tracheophyta</taxon>
        <taxon>Spermatophyta</taxon>
        <taxon>Magnoliopsida</taxon>
        <taxon>eudicotyledons</taxon>
        <taxon>Gunneridae</taxon>
        <taxon>Pentapetalae</taxon>
        <taxon>asterids</taxon>
        <taxon>Ericales</taxon>
        <taxon>Ericaceae</taxon>
        <taxon>Ericoideae</taxon>
        <taxon>Rhodoreae</taxon>
        <taxon>Rhododendron</taxon>
    </lineage>
</organism>
<evidence type="ECO:0000256" key="3">
    <source>
        <dbReference type="ARBA" id="ARBA00022723"/>
    </source>
</evidence>
<proteinExistence type="inferred from homology"/>
<dbReference type="GO" id="GO:0004222">
    <property type="term" value="F:metalloendopeptidase activity"/>
    <property type="evidence" value="ECO:0007669"/>
    <property type="project" value="UniProtKB-EC"/>
</dbReference>
<dbReference type="SUPFAM" id="SSF55486">
    <property type="entry name" value="Metalloproteases ('zincins'), catalytic domain"/>
    <property type="match status" value="1"/>
</dbReference>
<dbReference type="EC" id="3.4.24.70" evidence="8"/>
<reference evidence="12 13" key="1">
    <citation type="journal article" date="2019" name="Genome Biol. Evol.">
        <title>The Rhododendron genome and chromosomal organization provide insight into shared whole-genome duplications across the heath family (Ericaceae).</title>
        <authorList>
            <person name="Soza V.L."/>
            <person name="Lindsley D."/>
            <person name="Waalkes A."/>
            <person name="Ramage E."/>
            <person name="Patwardhan R.P."/>
            <person name="Burton J.N."/>
            <person name="Adey A."/>
            <person name="Kumar A."/>
            <person name="Qiu R."/>
            <person name="Shendure J."/>
            <person name="Hall B."/>
        </authorList>
    </citation>
    <scope>NUCLEOTIDE SEQUENCE [LARGE SCALE GENOMIC DNA]</scope>
    <source>
        <strain evidence="12">RSF 1966-606</strain>
    </source>
</reference>
<keyword evidence="2 9" id="KW-0645">Protease</keyword>
<dbReference type="FunFam" id="3.40.390.10:FF:000009">
    <property type="entry name" value="Oligopeptidase A"/>
    <property type="match status" value="1"/>
</dbReference>
<dbReference type="InterPro" id="IPR024079">
    <property type="entry name" value="MetalloPept_cat_dom_sf"/>
</dbReference>
<comment type="catalytic activity">
    <reaction evidence="7">
        <text>Hydrolysis of oligopeptides, with broad specificity. Gly or Ala commonly occur as P1 or P1' residues, but more distant residues are also important, as is shown by the fact that Z-Gly-Pro-Gly-|-Gly-Pro-Ala is cleaved, but not Z-(Gly)(5).</text>
        <dbReference type="EC" id="3.4.24.70"/>
    </reaction>
</comment>
<dbReference type="GO" id="GO:0006508">
    <property type="term" value="P:proteolysis"/>
    <property type="evidence" value="ECO:0007669"/>
    <property type="project" value="UniProtKB-KW"/>
</dbReference>
<dbReference type="InterPro" id="IPR024077">
    <property type="entry name" value="Neurolysin/TOP_dom2"/>
</dbReference>
<evidence type="ECO:0000256" key="1">
    <source>
        <dbReference type="ARBA" id="ARBA00006040"/>
    </source>
</evidence>
<dbReference type="OrthoDB" id="534666at2759"/>
<evidence type="ECO:0000256" key="10">
    <source>
        <dbReference type="SAM" id="Phobius"/>
    </source>
</evidence>
<dbReference type="AlphaFoldDB" id="A0A6A4L1A2"/>
<comment type="similarity">
    <text evidence="1 9">Belongs to the peptidase M3 family.</text>
</comment>
<name>A0A6A4L1A2_9ERIC</name>
<sequence>MCLDALIRWFICDKGHPPQLEAAILNGVSLEDDKRERFNKIEQKLYYFLLLLIGCLSPCAYLQELAKLSQKFGENVLDATKRFEKLIVDKKEIEGLPATALGLAAQTAVSKGHENATAENGPWVITLDAPSFMAIMQHAQNRTLREELYRAYLTRASSGDLDNAAIIDQILKLRLEKANLLGYKNYAEVSMATKMATVEKAEELLEKLRSASWNAAVQDMEDLKQFCQTQGAPEANNLSHWDISFWSERLRESKYEINEEELRPYFSLPKVMDGLFNLAKMLFGIDIEPADGLAPVWNKDVRFFCVKDSTGDPIAYFYFDPYSRPSEKRGGAWMGEVVARSRVLSRDDGSPRLPVAHMVCNQMPPVGDKPSLMTFREVETVFHEFGHALQHMLTKQDEGLVAGIRGIEWDAVELPSQFMENWCYHRDTLMGIAKHYETGESLPEEIYNKLLAARTYRAGSQSLRQLRFSFLDLELHTKYVPGGSESIYDVDQRVSKGTQVIPPLPEDRFLCSFSHIFAGGYAAGYYSYKWAEVLSADAFSAFEDAGLNDEKTINGILCVWQQAVKETGKRFRETILALGGGKAPMEVNLTSLFFTNQLFITNMHTCSRCLWNSKDANLLPRHCSGTMGYCRSQPLLEMPMFVGLCLSLCSATIDMEAFGILFVGLCLSLCSGTIDTRLSVCYFVSFTNQNR</sequence>
<evidence type="ECO:0000256" key="4">
    <source>
        <dbReference type="ARBA" id="ARBA00022801"/>
    </source>
</evidence>
<dbReference type="CDD" id="cd06456">
    <property type="entry name" value="M3A_DCP"/>
    <property type="match status" value="1"/>
</dbReference>
<evidence type="ECO:0000256" key="2">
    <source>
        <dbReference type="ARBA" id="ARBA00022670"/>
    </source>
</evidence>
<dbReference type="InterPro" id="IPR045090">
    <property type="entry name" value="Pept_M3A_M3B"/>
</dbReference>
<dbReference type="InterPro" id="IPR001567">
    <property type="entry name" value="Pept_M3A_M3B_dom"/>
</dbReference>
<comment type="cofactor">
    <cofactor evidence="9">
        <name>Zn(2+)</name>
        <dbReference type="ChEBI" id="CHEBI:29105"/>
    </cofactor>
    <text evidence="9">Binds 1 zinc ion.</text>
</comment>
<protein>
    <recommendedName>
        <fullName evidence="8">oligopeptidase A</fullName>
        <ecNumber evidence="8">3.4.24.70</ecNumber>
    </recommendedName>
</protein>
<dbReference type="GO" id="GO:0006518">
    <property type="term" value="P:peptide metabolic process"/>
    <property type="evidence" value="ECO:0007669"/>
    <property type="project" value="TreeGrafter"/>
</dbReference>
<evidence type="ECO:0000313" key="12">
    <source>
        <dbReference type="EMBL" id="KAE9449511.1"/>
    </source>
</evidence>
<gene>
    <name evidence="12" type="ORF">C3L33_18588</name>
</gene>
<dbReference type="Proteomes" id="UP000428333">
    <property type="component" value="Linkage Group LG11"/>
</dbReference>
<keyword evidence="4 9" id="KW-0378">Hydrolase</keyword>
<evidence type="ECO:0000256" key="5">
    <source>
        <dbReference type="ARBA" id="ARBA00022833"/>
    </source>
</evidence>
<dbReference type="EMBL" id="QEFC01003168">
    <property type="protein sequence ID" value="KAE9449511.1"/>
    <property type="molecule type" value="Genomic_DNA"/>
</dbReference>
<feature type="domain" description="Peptidase M3A/M3B catalytic" evidence="11">
    <location>
        <begin position="135"/>
        <end position="587"/>
    </location>
</feature>
<keyword evidence="10" id="KW-0472">Membrane</keyword>
<evidence type="ECO:0000256" key="9">
    <source>
        <dbReference type="RuleBase" id="RU003435"/>
    </source>
</evidence>
<evidence type="ECO:0000259" key="11">
    <source>
        <dbReference type="Pfam" id="PF01432"/>
    </source>
</evidence>
<evidence type="ECO:0000313" key="13">
    <source>
        <dbReference type="Proteomes" id="UP000428333"/>
    </source>
</evidence>
<dbReference type="Pfam" id="PF01432">
    <property type="entry name" value="Peptidase_M3"/>
    <property type="match status" value="1"/>
</dbReference>